<organism evidence="5 6">
    <name type="scientific">Streptomyces ovatisporus</name>
    <dbReference type="NCBI Taxonomy" id="1128682"/>
    <lineage>
        <taxon>Bacteria</taxon>
        <taxon>Bacillati</taxon>
        <taxon>Actinomycetota</taxon>
        <taxon>Actinomycetes</taxon>
        <taxon>Kitasatosporales</taxon>
        <taxon>Streptomycetaceae</taxon>
        <taxon>Streptomyces</taxon>
    </lineage>
</organism>
<proteinExistence type="inferred from homology"/>
<protein>
    <submittedName>
        <fullName evidence="5">PucR family transcriptional regulator</fullName>
    </submittedName>
</protein>
<evidence type="ECO:0000256" key="1">
    <source>
        <dbReference type="ARBA" id="ARBA00006754"/>
    </source>
</evidence>
<comment type="caution">
    <text evidence="5">The sequence shown here is derived from an EMBL/GenBank/DDBJ whole genome shotgun (WGS) entry which is preliminary data.</text>
</comment>
<dbReference type="Proteomes" id="UP001595997">
    <property type="component" value="Unassembled WGS sequence"/>
</dbReference>
<dbReference type="InterPro" id="IPR042070">
    <property type="entry name" value="PucR_C-HTH_sf"/>
</dbReference>
<feature type="region of interest" description="Disordered" evidence="2">
    <location>
        <begin position="1"/>
        <end position="39"/>
    </location>
</feature>
<keyword evidence="6" id="KW-1185">Reference proteome</keyword>
<dbReference type="InterPro" id="IPR051448">
    <property type="entry name" value="CdaR-like_regulators"/>
</dbReference>
<feature type="domain" description="CdaR GGDEF-like" evidence="4">
    <location>
        <begin position="156"/>
        <end position="277"/>
    </location>
</feature>
<evidence type="ECO:0000259" key="4">
    <source>
        <dbReference type="Pfam" id="PF17853"/>
    </source>
</evidence>
<dbReference type="PANTHER" id="PTHR33744">
    <property type="entry name" value="CARBOHYDRATE DIACID REGULATOR"/>
    <property type="match status" value="1"/>
</dbReference>
<comment type="similarity">
    <text evidence="1">Belongs to the CdaR family.</text>
</comment>
<feature type="compositionally biased region" description="Gly residues" evidence="2">
    <location>
        <begin position="18"/>
        <end position="30"/>
    </location>
</feature>
<dbReference type="InterPro" id="IPR041522">
    <property type="entry name" value="CdaR_GGDEF"/>
</dbReference>
<evidence type="ECO:0000313" key="5">
    <source>
        <dbReference type="EMBL" id="MFC4493400.1"/>
    </source>
</evidence>
<feature type="compositionally biased region" description="Gly residues" evidence="2">
    <location>
        <begin position="1"/>
        <end position="11"/>
    </location>
</feature>
<dbReference type="PANTHER" id="PTHR33744:SF1">
    <property type="entry name" value="DNA-BINDING TRANSCRIPTIONAL ACTIVATOR ADER"/>
    <property type="match status" value="1"/>
</dbReference>
<name>A0ABV9A3V9_9ACTN</name>
<evidence type="ECO:0000256" key="2">
    <source>
        <dbReference type="SAM" id="MobiDB-lite"/>
    </source>
</evidence>
<reference evidence="6" key="1">
    <citation type="journal article" date="2019" name="Int. J. Syst. Evol. Microbiol.">
        <title>The Global Catalogue of Microorganisms (GCM) 10K type strain sequencing project: providing services to taxonomists for standard genome sequencing and annotation.</title>
        <authorList>
            <consortium name="The Broad Institute Genomics Platform"/>
            <consortium name="The Broad Institute Genome Sequencing Center for Infectious Disease"/>
            <person name="Wu L."/>
            <person name="Ma J."/>
        </authorList>
    </citation>
    <scope>NUCLEOTIDE SEQUENCE [LARGE SCALE GENOMIC DNA]</scope>
    <source>
        <strain evidence="6">CGMCC 4.7357</strain>
    </source>
</reference>
<dbReference type="EMBL" id="JBHSFH010000003">
    <property type="protein sequence ID" value="MFC4493400.1"/>
    <property type="molecule type" value="Genomic_DNA"/>
</dbReference>
<sequence>MAGIGPEGEPGGRANQSGGSGAGTGAAADGGDGREDEDFVGDYPRLLAEVSQTGRLLRRDELDGFRALGERAAERGLHLRELVGLYLGQTRRLWGELPGVARAGTAGERARTGDALLGAVEAAVSALGEGHEHAQRLAMRQEENERREFVDDLLYGRSDMGRLAERAQRFGLRLAGVHAVAVAAGSERYDDVHRTVRRIERELLGRFGARDVLLATKDGRLVCIASSNDRDVLDHFAKLAEHPGAGYPAAERVAVGREHSGAGGVVRSYEEALGTLELAGQLGLEGVRLSASELLVFPVLLRDRAAMADLVGTVLGPLTKARGGAAPLLETLSVCAAAGYVNAEAARRLGLSVRTLSYRLERIRTLTGYSPAEPLQRFTLEAAVMGARLLGWPENEL</sequence>
<dbReference type="Gene3D" id="1.10.10.2840">
    <property type="entry name" value="PucR C-terminal helix-turn-helix domain"/>
    <property type="match status" value="1"/>
</dbReference>
<dbReference type="InterPro" id="IPR025736">
    <property type="entry name" value="PucR_C-HTH_dom"/>
</dbReference>
<dbReference type="RefSeq" id="WP_386442557.1">
    <property type="nucleotide sequence ID" value="NZ_JBHSFH010000003.1"/>
</dbReference>
<dbReference type="Pfam" id="PF17853">
    <property type="entry name" value="GGDEF_2"/>
    <property type="match status" value="1"/>
</dbReference>
<accession>A0ABV9A3V9</accession>
<feature type="domain" description="PucR C-terminal helix-turn-helix" evidence="3">
    <location>
        <begin position="328"/>
        <end position="384"/>
    </location>
</feature>
<evidence type="ECO:0000313" key="6">
    <source>
        <dbReference type="Proteomes" id="UP001595997"/>
    </source>
</evidence>
<gene>
    <name evidence="5" type="ORF">ACFPA8_04530</name>
</gene>
<dbReference type="Pfam" id="PF13556">
    <property type="entry name" value="HTH_30"/>
    <property type="match status" value="1"/>
</dbReference>
<evidence type="ECO:0000259" key="3">
    <source>
        <dbReference type="Pfam" id="PF13556"/>
    </source>
</evidence>